<sequence length="519" mass="58970">MSMNTDSNTRTAVQQFYSGQNVLITGGTGFLGKLLIEKLLRSCPDISSIYVLIRAKKGQDAHHRLDLMLDDMVFDLVKKAEPKFRHKVIAISGDCSLPGLGISDEDRNRIQQHVNIVFNVAATVRFDEKIRRAVAININGTKEVLDLSRKITNLRVIIHVSTAYSNCNRMDIDEKFYEPPLSGDNAIKLVQTLNDEKLDAVTQTLLGDFPNTYCLTKCVAEQVVQQYGSDLCIGIFRPAIVISTYQEPMTGWVDNVFGPTGALVGGASGLLRVLHIEKDYTAELVPADLTINALIATAWDVANSKNEDEDPLIYNYTASWTNQVTWGQYLRLACKHGTLNPTMRSMWCYSITMTSNIYYYYFMSFLLHIIPALLIDTGLFVTGRKTRLLSIYKKIHKFFAVTAYFTTHEWNFSNKNTTALWKKLSKEDQDTFPFSMADFDWDCHMERSVRGLRDFIFKDDPGNLPIARKRMKRVILLHNCLKYAFFALALWLLYVIFHHIVITKMITGMKAVSGSVVIR</sequence>
<reference evidence="1" key="1">
    <citation type="submission" date="2023-04" db="EMBL/GenBank/DDBJ databases">
        <title>A chromosome-level genome assembly of the parasitoid wasp Eretmocerus hayati.</title>
        <authorList>
            <person name="Zhong Y."/>
            <person name="Liu S."/>
            <person name="Liu Y."/>
        </authorList>
    </citation>
    <scope>NUCLEOTIDE SEQUENCE</scope>
    <source>
        <strain evidence="1">ZJU_SS_LIU_2023</strain>
    </source>
</reference>
<evidence type="ECO:0000313" key="2">
    <source>
        <dbReference type="Proteomes" id="UP001239111"/>
    </source>
</evidence>
<accession>A0ACC2PY13</accession>
<keyword evidence="2" id="KW-1185">Reference proteome</keyword>
<gene>
    <name evidence="1" type="ORF">QAD02_024226</name>
</gene>
<dbReference type="EMBL" id="CM056741">
    <property type="protein sequence ID" value="KAJ8688431.1"/>
    <property type="molecule type" value="Genomic_DNA"/>
</dbReference>
<evidence type="ECO:0000313" key="1">
    <source>
        <dbReference type="EMBL" id="KAJ8688431.1"/>
    </source>
</evidence>
<proteinExistence type="predicted"/>
<organism evidence="1 2">
    <name type="scientific">Eretmocerus hayati</name>
    <dbReference type="NCBI Taxonomy" id="131215"/>
    <lineage>
        <taxon>Eukaryota</taxon>
        <taxon>Metazoa</taxon>
        <taxon>Ecdysozoa</taxon>
        <taxon>Arthropoda</taxon>
        <taxon>Hexapoda</taxon>
        <taxon>Insecta</taxon>
        <taxon>Pterygota</taxon>
        <taxon>Neoptera</taxon>
        <taxon>Endopterygota</taxon>
        <taxon>Hymenoptera</taxon>
        <taxon>Apocrita</taxon>
        <taxon>Proctotrupomorpha</taxon>
        <taxon>Chalcidoidea</taxon>
        <taxon>Aphelinidae</taxon>
        <taxon>Aphelininae</taxon>
        <taxon>Eretmocerus</taxon>
    </lineage>
</organism>
<dbReference type="Proteomes" id="UP001239111">
    <property type="component" value="Chromosome 1"/>
</dbReference>
<comment type="caution">
    <text evidence="1">The sequence shown here is derived from an EMBL/GenBank/DDBJ whole genome shotgun (WGS) entry which is preliminary data.</text>
</comment>
<name>A0ACC2PY13_9HYME</name>
<protein>
    <submittedName>
        <fullName evidence="1">Uncharacterized protein</fullName>
    </submittedName>
</protein>